<proteinExistence type="predicted"/>
<feature type="repeat" description="TPR" evidence="1">
    <location>
        <begin position="33"/>
        <end position="66"/>
    </location>
</feature>
<dbReference type="EMBL" id="PCWA01000084">
    <property type="protein sequence ID" value="PIQ88865.1"/>
    <property type="molecule type" value="Genomic_DNA"/>
</dbReference>
<protein>
    <submittedName>
        <fullName evidence="2">Uncharacterized protein</fullName>
    </submittedName>
</protein>
<comment type="caution">
    <text evidence="2">The sequence shown here is derived from an EMBL/GenBank/DDBJ whole genome shotgun (WGS) entry which is preliminary data.</text>
</comment>
<evidence type="ECO:0000313" key="3">
    <source>
        <dbReference type="Proteomes" id="UP000229641"/>
    </source>
</evidence>
<keyword evidence="1" id="KW-0802">TPR repeat</keyword>
<feature type="repeat" description="TPR" evidence="1">
    <location>
        <begin position="67"/>
        <end position="100"/>
    </location>
</feature>
<dbReference type="PANTHER" id="PTHR44998">
    <property type="match status" value="1"/>
</dbReference>
<dbReference type="Gene3D" id="1.25.40.10">
    <property type="entry name" value="Tetratricopeptide repeat domain"/>
    <property type="match status" value="1"/>
</dbReference>
<dbReference type="GO" id="GO:0006493">
    <property type="term" value="P:protein O-linked glycosylation"/>
    <property type="evidence" value="ECO:0007669"/>
    <property type="project" value="TreeGrafter"/>
</dbReference>
<dbReference type="SUPFAM" id="SSF48452">
    <property type="entry name" value="TPR-like"/>
    <property type="match status" value="1"/>
</dbReference>
<evidence type="ECO:0000256" key="1">
    <source>
        <dbReference type="PROSITE-ProRule" id="PRU00339"/>
    </source>
</evidence>
<dbReference type="AlphaFoldDB" id="A0A2H0LZF5"/>
<evidence type="ECO:0000313" key="2">
    <source>
        <dbReference type="EMBL" id="PIQ88865.1"/>
    </source>
</evidence>
<organism evidence="2 3">
    <name type="scientific">Candidatus Ghiorseimicrobium undicola</name>
    <dbReference type="NCBI Taxonomy" id="1974746"/>
    <lineage>
        <taxon>Bacteria</taxon>
        <taxon>Pseudomonadati</taxon>
        <taxon>Candidatus Omnitrophota</taxon>
        <taxon>Candidatus Ghiorseimicrobium</taxon>
    </lineage>
</organism>
<accession>A0A2H0LZF5</accession>
<name>A0A2H0LZF5_9BACT</name>
<dbReference type="PANTHER" id="PTHR44998:SF1">
    <property type="entry name" value="UDP-N-ACETYLGLUCOSAMINE--PEPTIDE N-ACETYLGLUCOSAMINYLTRANSFERASE 110 KDA SUBUNIT"/>
    <property type="match status" value="1"/>
</dbReference>
<dbReference type="PROSITE" id="PS50005">
    <property type="entry name" value="TPR"/>
    <property type="match status" value="2"/>
</dbReference>
<dbReference type="Pfam" id="PF13181">
    <property type="entry name" value="TPR_8"/>
    <property type="match status" value="1"/>
</dbReference>
<dbReference type="SMART" id="SM00028">
    <property type="entry name" value="TPR"/>
    <property type="match status" value="3"/>
</dbReference>
<dbReference type="GO" id="GO:0016757">
    <property type="term" value="F:glycosyltransferase activity"/>
    <property type="evidence" value="ECO:0007669"/>
    <property type="project" value="TreeGrafter"/>
</dbReference>
<gene>
    <name evidence="2" type="ORF">COV72_06200</name>
</gene>
<reference evidence="2 3" key="1">
    <citation type="submission" date="2017-09" db="EMBL/GenBank/DDBJ databases">
        <title>Depth-based differentiation of microbial function through sediment-hosted aquifers and enrichment of novel symbionts in the deep terrestrial subsurface.</title>
        <authorList>
            <person name="Probst A.J."/>
            <person name="Ladd B."/>
            <person name="Jarett J.K."/>
            <person name="Geller-Mcgrath D.E."/>
            <person name="Sieber C.M."/>
            <person name="Emerson J.B."/>
            <person name="Anantharaman K."/>
            <person name="Thomas B.C."/>
            <person name="Malmstrom R."/>
            <person name="Stieglmeier M."/>
            <person name="Klingl A."/>
            <person name="Woyke T."/>
            <person name="Ryan C.M."/>
            <person name="Banfield J.F."/>
        </authorList>
    </citation>
    <scope>NUCLEOTIDE SEQUENCE [LARGE SCALE GENOMIC DNA]</scope>
    <source>
        <strain evidence="2">CG11_big_fil_rev_8_21_14_0_20_42_13</strain>
    </source>
</reference>
<dbReference type="Proteomes" id="UP000229641">
    <property type="component" value="Unassembled WGS sequence"/>
</dbReference>
<dbReference type="Pfam" id="PF00515">
    <property type="entry name" value="TPR_1"/>
    <property type="match status" value="1"/>
</dbReference>
<dbReference type="InterPro" id="IPR011990">
    <property type="entry name" value="TPR-like_helical_dom_sf"/>
</dbReference>
<dbReference type="InterPro" id="IPR019734">
    <property type="entry name" value="TPR_rpt"/>
</dbReference>
<sequence>MVNLPKFIRNISLLSIVVFLPSLVFSNLIQEESKIYRDKGYEAQKIGDFSGALMFYEKAMAIDSANSALCNDLGVLYEQMGNISGAKEMYLKALQINPNYAQACYNLASLYEAQGDFLEAAHYWHKRMYLGAPGDAGAFKAKVHLRNIGQIYPEIAEKLKSQEVRELTDYVNREYDEQYGGDKNMRNYMAKARMAYKSEDYLTVLKNLNVIMSSDPRNQEAHELLEKTQKKILLKY</sequence>